<dbReference type="RefSeq" id="WP_311510542.1">
    <property type="nucleotide sequence ID" value="NZ_JAVREP010000002.1"/>
</dbReference>
<proteinExistence type="predicted"/>
<dbReference type="Gene3D" id="3.40.50.150">
    <property type="entry name" value="Vaccinia Virus protein VP39"/>
    <property type="match status" value="1"/>
</dbReference>
<dbReference type="PANTHER" id="PTHR42912:SF95">
    <property type="entry name" value="METHYLTRANSFERASE TYPE 11 DOMAIN-CONTAINING PROTEIN"/>
    <property type="match status" value="1"/>
</dbReference>
<evidence type="ECO:0000313" key="2">
    <source>
        <dbReference type="EMBL" id="MDT0327767.1"/>
    </source>
</evidence>
<keyword evidence="2" id="KW-0808">Transferase</keyword>
<keyword evidence="3" id="KW-1185">Reference proteome</keyword>
<name>A0ABU2M562_9ACTN</name>
<dbReference type="InterPro" id="IPR041698">
    <property type="entry name" value="Methyltransf_25"/>
</dbReference>
<dbReference type="InterPro" id="IPR029063">
    <property type="entry name" value="SAM-dependent_MTases_sf"/>
</dbReference>
<dbReference type="Proteomes" id="UP001183390">
    <property type="component" value="Unassembled WGS sequence"/>
</dbReference>
<dbReference type="InterPro" id="IPR050508">
    <property type="entry name" value="Methyltransf_Superfamily"/>
</dbReference>
<feature type="domain" description="Methyltransferase" evidence="1">
    <location>
        <begin position="53"/>
        <end position="143"/>
    </location>
</feature>
<dbReference type="EC" id="2.1.-.-" evidence="2"/>
<gene>
    <name evidence="2" type="ORF">RM479_05005</name>
</gene>
<evidence type="ECO:0000313" key="3">
    <source>
        <dbReference type="Proteomes" id="UP001183390"/>
    </source>
</evidence>
<dbReference type="CDD" id="cd02440">
    <property type="entry name" value="AdoMet_MTases"/>
    <property type="match status" value="1"/>
</dbReference>
<keyword evidence="2" id="KW-0489">Methyltransferase</keyword>
<comment type="caution">
    <text evidence="2">The sequence shown here is derived from an EMBL/GenBank/DDBJ whole genome shotgun (WGS) entry which is preliminary data.</text>
</comment>
<reference evidence="3" key="1">
    <citation type="submission" date="2023-07" db="EMBL/GenBank/DDBJ databases">
        <title>30 novel species of actinomycetes from the DSMZ collection.</title>
        <authorList>
            <person name="Nouioui I."/>
        </authorList>
    </citation>
    <scope>NUCLEOTIDE SEQUENCE [LARGE SCALE GENOMIC DNA]</scope>
    <source>
        <strain evidence="3">DSM 44743</strain>
    </source>
</reference>
<dbReference type="Pfam" id="PF13649">
    <property type="entry name" value="Methyltransf_25"/>
    <property type="match status" value="1"/>
</dbReference>
<protein>
    <submittedName>
        <fullName evidence="2">Class I SAM-dependent methyltransferase</fullName>
        <ecNumber evidence="2">2.1.-.-</ecNumber>
    </submittedName>
</protein>
<organism evidence="2 3">
    <name type="scientific">Nocardiopsis lambiniae</name>
    <dbReference type="NCBI Taxonomy" id="3075539"/>
    <lineage>
        <taxon>Bacteria</taxon>
        <taxon>Bacillati</taxon>
        <taxon>Actinomycetota</taxon>
        <taxon>Actinomycetes</taxon>
        <taxon>Streptosporangiales</taxon>
        <taxon>Nocardiopsidaceae</taxon>
        <taxon>Nocardiopsis</taxon>
    </lineage>
</organism>
<dbReference type="EMBL" id="JAVREP010000002">
    <property type="protein sequence ID" value="MDT0327767.1"/>
    <property type="molecule type" value="Genomic_DNA"/>
</dbReference>
<dbReference type="GO" id="GO:0008168">
    <property type="term" value="F:methyltransferase activity"/>
    <property type="evidence" value="ECO:0007669"/>
    <property type="project" value="UniProtKB-KW"/>
</dbReference>
<dbReference type="GO" id="GO:0032259">
    <property type="term" value="P:methylation"/>
    <property type="evidence" value="ECO:0007669"/>
    <property type="project" value="UniProtKB-KW"/>
</dbReference>
<evidence type="ECO:0000259" key="1">
    <source>
        <dbReference type="Pfam" id="PF13649"/>
    </source>
</evidence>
<dbReference type="PANTHER" id="PTHR42912">
    <property type="entry name" value="METHYLTRANSFERASE"/>
    <property type="match status" value="1"/>
</dbReference>
<sequence length="219" mass="23681">MTESTHLDRTRAAYDTVAADYAEIARDDLDDKPLDRALLAAFAERVRAGTGEVADLGCGPGRITAFLRSLGVEAFGVDLSPGMISVARREHPDLRFEVGSMTALDLVDGSLAGAVAWYSTVHTPPDLLPTVFAEIHRVLAPGGHLVIAFKAGDELRHLTHAYGHDLSLDVHWTPPERIADLLTGVGLVVNARLIRDPEESERSYAGRQAFLLAHRPGES</sequence>
<accession>A0ABU2M562</accession>
<dbReference type="SUPFAM" id="SSF53335">
    <property type="entry name" value="S-adenosyl-L-methionine-dependent methyltransferases"/>
    <property type="match status" value="1"/>
</dbReference>